<dbReference type="Proteomes" id="UP000791080">
    <property type="component" value="Unassembled WGS sequence"/>
</dbReference>
<comment type="cofactor">
    <cofactor evidence="1">
        <name>FAD</name>
        <dbReference type="ChEBI" id="CHEBI:57692"/>
    </cofactor>
</comment>
<keyword evidence="8" id="KW-1185">Reference proteome</keyword>
<comment type="similarity">
    <text evidence="2">Belongs to the GMC oxidoreductase family.</text>
</comment>
<dbReference type="SUPFAM" id="SSF51905">
    <property type="entry name" value="FAD/NAD(P)-binding domain"/>
    <property type="match status" value="1"/>
</dbReference>
<protein>
    <submittedName>
        <fullName evidence="7">Uncharacterized protein</fullName>
    </submittedName>
</protein>
<evidence type="ECO:0000256" key="1">
    <source>
        <dbReference type="ARBA" id="ARBA00001974"/>
    </source>
</evidence>
<dbReference type="InterPro" id="IPR051473">
    <property type="entry name" value="P2Ox-like"/>
</dbReference>
<evidence type="ECO:0000256" key="6">
    <source>
        <dbReference type="SAM" id="MobiDB-lite"/>
    </source>
</evidence>
<evidence type="ECO:0000313" key="8">
    <source>
        <dbReference type="Proteomes" id="UP000791080"/>
    </source>
</evidence>
<dbReference type="Gene3D" id="3.50.50.60">
    <property type="entry name" value="FAD/NAD(P)-binding domain"/>
    <property type="match status" value="1"/>
</dbReference>
<evidence type="ECO:0000256" key="5">
    <source>
        <dbReference type="ARBA" id="ARBA00023002"/>
    </source>
</evidence>
<keyword evidence="4" id="KW-0274">FAD</keyword>
<dbReference type="PANTHER" id="PTHR42784">
    <property type="entry name" value="PYRANOSE 2-OXIDASE"/>
    <property type="match status" value="1"/>
</dbReference>
<keyword evidence="3" id="KW-0285">Flavoprotein</keyword>
<proteinExistence type="inferred from homology"/>
<name>A0ABT1JEW1_ACTCY</name>
<dbReference type="EMBL" id="AUBJ02000001">
    <property type="protein sequence ID" value="MCP2330948.1"/>
    <property type="molecule type" value="Genomic_DNA"/>
</dbReference>
<dbReference type="PANTHER" id="PTHR42784:SF1">
    <property type="entry name" value="PYRANOSE 2-OXIDASE"/>
    <property type="match status" value="1"/>
</dbReference>
<feature type="region of interest" description="Disordered" evidence="6">
    <location>
        <begin position="50"/>
        <end position="69"/>
    </location>
</feature>
<keyword evidence="5" id="KW-0560">Oxidoreductase</keyword>
<gene>
    <name evidence="7" type="ORF">G443_001218</name>
</gene>
<evidence type="ECO:0000313" key="7">
    <source>
        <dbReference type="EMBL" id="MCP2330948.1"/>
    </source>
</evidence>
<evidence type="ECO:0000256" key="3">
    <source>
        <dbReference type="ARBA" id="ARBA00022630"/>
    </source>
</evidence>
<evidence type="ECO:0000256" key="4">
    <source>
        <dbReference type="ARBA" id="ARBA00022827"/>
    </source>
</evidence>
<accession>A0ABT1JEW1</accession>
<evidence type="ECO:0000256" key="2">
    <source>
        <dbReference type="ARBA" id="ARBA00010790"/>
    </source>
</evidence>
<sequence length="276" mass="29038">MTDPPEGPSTVDLLVVGSGPVGATVARRVRDLVPGASVLVVDAGPAVTGPPGRNVHNLPAADRAEPRHRSAGRYPAVGAGAVTPRFGTGLLRPADPEGDEQDGMPAAALSTCVGGMGGHWTCATPRPGPAERSPFVGSDDLAVAERLLGVRARPYADTAAGTRLLAGLRDALPGQDVGWMPMAGGPGEWGGVDTVLGDLDRQPGFLLRPETLCRRLLLDDGRVVGAELECLRGGRRWVVRSARWPWRPTRSEDRSCCGRRGCDHQPWAGTSTTTWR</sequence>
<organism evidence="7 8">
    <name type="scientific">Actinoalloteichus caeruleus DSM 43889</name>
    <dbReference type="NCBI Taxonomy" id="1120930"/>
    <lineage>
        <taxon>Bacteria</taxon>
        <taxon>Bacillati</taxon>
        <taxon>Actinomycetota</taxon>
        <taxon>Actinomycetes</taxon>
        <taxon>Pseudonocardiales</taxon>
        <taxon>Pseudonocardiaceae</taxon>
        <taxon>Actinoalloteichus</taxon>
        <taxon>Actinoalloteichus cyanogriseus</taxon>
    </lineage>
</organism>
<reference evidence="7 8" key="1">
    <citation type="submission" date="2022-06" db="EMBL/GenBank/DDBJ databases">
        <title>Genomic Encyclopedia of Type Strains, Phase I: the one thousand microbial genomes (KMG-I) project.</title>
        <authorList>
            <person name="Kyrpides N."/>
        </authorList>
    </citation>
    <scope>NUCLEOTIDE SEQUENCE [LARGE SCALE GENOMIC DNA]</scope>
    <source>
        <strain evidence="7 8">DSM 43889</strain>
    </source>
</reference>
<dbReference type="InterPro" id="IPR036188">
    <property type="entry name" value="FAD/NAD-bd_sf"/>
</dbReference>
<comment type="caution">
    <text evidence="7">The sequence shown here is derived from an EMBL/GenBank/DDBJ whole genome shotgun (WGS) entry which is preliminary data.</text>
</comment>